<feature type="binding site" evidence="4">
    <location>
        <position position="76"/>
    </location>
    <ligand>
        <name>Zn(2+)</name>
        <dbReference type="ChEBI" id="CHEBI:29105"/>
    </ligand>
</feature>
<comment type="function">
    <text evidence="4">Involved in the maturation of [NiFe] hydrogenases. Required for nickel insertion into the metal center of the hydrogenase.</text>
</comment>
<name>A0A1S8TXF6_9CLOT</name>
<reference evidence="5 6" key="1">
    <citation type="submission" date="2016-05" db="EMBL/GenBank/DDBJ databases">
        <title>Microbial solvent formation.</title>
        <authorList>
            <person name="Poehlein A."/>
            <person name="Montoya Solano J.D."/>
            <person name="Flitsch S."/>
            <person name="Krabben P."/>
            <person name="Duerre P."/>
            <person name="Daniel R."/>
        </authorList>
    </citation>
    <scope>NUCLEOTIDE SEQUENCE [LARGE SCALE GENOMIC DNA]</scope>
    <source>
        <strain evidence="5 6">DSM 2619</strain>
    </source>
</reference>
<keyword evidence="1 4" id="KW-0533">Nickel</keyword>
<dbReference type="GO" id="GO:0051604">
    <property type="term" value="P:protein maturation"/>
    <property type="evidence" value="ECO:0007669"/>
    <property type="project" value="InterPro"/>
</dbReference>
<dbReference type="InterPro" id="IPR000688">
    <property type="entry name" value="HypA/HybF"/>
</dbReference>
<feature type="binding site" evidence="4">
    <location>
        <position position="89"/>
    </location>
    <ligand>
        <name>Zn(2+)</name>
        <dbReference type="ChEBI" id="CHEBI:29105"/>
    </ligand>
</feature>
<protein>
    <recommendedName>
        <fullName evidence="4">Hydrogenase maturation factor HypA</fullName>
    </recommendedName>
</protein>
<comment type="caution">
    <text evidence="5">The sequence shown here is derived from an EMBL/GenBank/DDBJ whole genome shotgun (WGS) entry which is preliminary data.</text>
</comment>
<evidence type="ECO:0000313" key="6">
    <source>
        <dbReference type="Proteomes" id="UP000190890"/>
    </source>
</evidence>
<keyword evidence="2 4" id="KW-0479">Metal-binding</keyword>
<feature type="binding site" evidence="4">
    <location>
        <position position="92"/>
    </location>
    <ligand>
        <name>Zn(2+)</name>
        <dbReference type="ChEBI" id="CHEBI:29105"/>
    </ligand>
</feature>
<comment type="similarity">
    <text evidence="4">Belongs to the HypA/HybF family.</text>
</comment>
<dbReference type="PANTHER" id="PTHR34535">
    <property type="entry name" value="HYDROGENASE MATURATION FACTOR HYPA"/>
    <property type="match status" value="1"/>
</dbReference>
<evidence type="ECO:0000256" key="2">
    <source>
        <dbReference type="ARBA" id="ARBA00022723"/>
    </source>
</evidence>
<dbReference type="GO" id="GO:0016151">
    <property type="term" value="F:nickel cation binding"/>
    <property type="evidence" value="ECO:0007669"/>
    <property type="project" value="UniProtKB-UniRule"/>
</dbReference>
<dbReference type="OrthoDB" id="9800361at2"/>
<evidence type="ECO:0000313" key="5">
    <source>
        <dbReference type="EMBL" id="OOM82417.1"/>
    </source>
</evidence>
<dbReference type="PIRSF" id="PIRSF004761">
    <property type="entry name" value="Hydrgn_mat_HypA"/>
    <property type="match status" value="1"/>
</dbReference>
<keyword evidence="6" id="KW-1185">Reference proteome</keyword>
<evidence type="ECO:0000256" key="3">
    <source>
        <dbReference type="ARBA" id="ARBA00022833"/>
    </source>
</evidence>
<dbReference type="PANTHER" id="PTHR34535:SF3">
    <property type="entry name" value="HYDROGENASE MATURATION FACTOR HYPA"/>
    <property type="match status" value="1"/>
</dbReference>
<feature type="binding site" evidence="4">
    <location>
        <position position="2"/>
    </location>
    <ligand>
        <name>Ni(2+)</name>
        <dbReference type="ChEBI" id="CHEBI:49786"/>
    </ligand>
</feature>
<dbReference type="HAMAP" id="MF_00213">
    <property type="entry name" value="HypA_HybF"/>
    <property type="match status" value="1"/>
</dbReference>
<dbReference type="Gene3D" id="3.30.2320.80">
    <property type="match status" value="1"/>
</dbReference>
<dbReference type="Proteomes" id="UP000190890">
    <property type="component" value="Unassembled WGS sequence"/>
</dbReference>
<evidence type="ECO:0000256" key="4">
    <source>
        <dbReference type="HAMAP-Rule" id="MF_00213"/>
    </source>
</evidence>
<dbReference type="AlphaFoldDB" id="A0A1S8TXF6"/>
<dbReference type="EMBL" id="LZZM01000012">
    <property type="protein sequence ID" value="OOM82417.1"/>
    <property type="molecule type" value="Genomic_DNA"/>
</dbReference>
<feature type="binding site" evidence="4">
    <location>
        <position position="73"/>
    </location>
    <ligand>
        <name>Zn(2+)</name>
        <dbReference type="ChEBI" id="CHEBI:29105"/>
    </ligand>
</feature>
<accession>A0A1S8TXF6</accession>
<proteinExistence type="inferred from homology"/>
<dbReference type="STRING" id="29367.CLPUN_02210"/>
<sequence length="113" mass="12510">MHEVSIIQNVVEIVLDKAIENNFTKVHKVSLKVGELSGIALDPLNFAFKSCIIGTMLEGSALKLEKVKATAECKECKLVFPIDHFNKLCPCCNKFCSDIISGYELYVNTIEGD</sequence>
<gene>
    <name evidence="5" type="primary">hypA_1</name>
    <name evidence="4" type="synonym">hypA</name>
    <name evidence="5" type="ORF">CLPUN_02210</name>
</gene>
<dbReference type="RefSeq" id="WP_077845545.1">
    <property type="nucleotide sequence ID" value="NZ_LZZM01000012.1"/>
</dbReference>
<dbReference type="Pfam" id="PF01155">
    <property type="entry name" value="HypA"/>
    <property type="match status" value="1"/>
</dbReference>
<dbReference type="GO" id="GO:0008270">
    <property type="term" value="F:zinc ion binding"/>
    <property type="evidence" value="ECO:0007669"/>
    <property type="project" value="UniProtKB-UniRule"/>
</dbReference>
<evidence type="ECO:0000256" key="1">
    <source>
        <dbReference type="ARBA" id="ARBA00022596"/>
    </source>
</evidence>
<organism evidence="5 6">
    <name type="scientific">Clostridium puniceum</name>
    <dbReference type="NCBI Taxonomy" id="29367"/>
    <lineage>
        <taxon>Bacteria</taxon>
        <taxon>Bacillati</taxon>
        <taxon>Bacillota</taxon>
        <taxon>Clostridia</taxon>
        <taxon>Eubacteriales</taxon>
        <taxon>Clostridiaceae</taxon>
        <taxon>Clostridium</taxon>
    </lineage>
</organism>
<keyword evidence="3 4" id="KW-0862">Zinc</keyword>